<comment type="subcellular location">
    <subcellularLocation>
        <location evidence="1 12">Cytoplasm</location>
    </subcellularLocation>
</comment>
<dbReference type="AlphaFoldDB" id="A0AAU1IE00"/>
<dbReference type="GO" id="GO:0045892">
    <property type="term" value="P:negative regulation of DNA-templated transcription"/>
    <property type="evidence" value="ECO:0007669"/>
    <property type="project" value="TreeGrafter"/>
</dbReference>
<dbReference type="GO" id="GO:0047134">
    <property type="term" value="F:protein-disulfide reductase [NAD(P)H] activity"/>
    <property type="evidence" value="ECO:0007669"/>
    <property type="project" value="TreeGrafter"/>
</dbReference>
<evidence type="ECO:0000256" key="3">
    <source>
        <dbReference type="ARBA" id="ARBA00022485"/>
    </source>
</evidence>
<keyword evidence="3 12" id="KW-0004">4Fe-4S</keyword>
<protein>
    <recommendedName>
        <fullName evidence="12">Transcriptional regulator WhiB</fullName>
    </recommendedName>
</protein>
<evidence type="ECO:0000259" key="13">
    <source>
        <dbReference type="PROSITE" id="PS51674"/>
    </source>
</evidence>
<dbReference type="InterPro" id="IPR003482">
    <property type="entry name" value="Whib"/>
</dbReference>
<comment type="PTM">
    <text evidence="12">Upon Fe-S cluster removal intramolecular disulfide bonds are formed.</text>
</comment>
<comment type="cofactor">
    <cofactor evidence="12">
        <name>[4Fe-4S] cluster</name>
        <dbReference type="ChEBI" id="CHEBI:49883"/>
    </cofactor>
    <text evidence="12">Binds 1 [4Fe-4S] cluster per subunit. Following nitrosylation of the [4Fe-4S] cluster binds 1 [4Fe-8(NO)] cluster per subunit.</text>
</comment>
<dbReference type="GO" id="GO:0045454">
    <property type="term" value="P:cell redox homeostasis"/>
    <property type="evidence" value="ECO:0007669"/>
    <property type="project" value="TreeGrafter"/>
</dbReference>
<evidence type="ECO:0000256" key="2">
    <source>
        <dbReference type="ARBA" id="ARBA00006597"/>
    </source>
</evidence>
<keyword evidence="8 12" id="KW-0805">Transcription regulation</keyword>
<dbReference type="GO" id="GO:0051539">
    <property type="term" value="F:4 iron, 4 sulfur cluster binding"/>
    <property type="evidence" value="ECO:0007669"/>
    <property type="project" value="UniProtKB-UniRule"/>
</dbReference>
<feature type="binding site" evidence="12">
    <location>
        <position position="55"/>
    </location>
    <ligand>
        <name>[4Fe-4S] cluster</name>
        <dbReference type="ChEBI" id="CHEBI:49883"/>
    </ligand>
</feature>
<dbReference type="PANTHER" id="PTHR38839">
    <property type="entry name" value="TRANSCRIPTIONAL REGULATOR WHID-RELATED"/>
    <property type="match status" value="1"/>
</dbReference>
<dbReference type="GO" id="GO:0003677">
    <property type="term" value="F:DNA binding"/>
    <property type="evidence" value="ECO:0007669"/>
    <property type="project" value="UniProtKB-UniRule"/>
</dbReference>
<dbReference type="InterPro" id="IPR034768">
    <property type="entry name" value="4FE4S_WBL"/>
</dbReference>
<evidence type="ECO:0000256" key="1">
    <source>
        <dbReference type="ARBA" id="ARBA00004496"/>
    </source>
</evidence>
<comment type="similarity">
    <text evidence="2 12">Belongs to the WhiB family.</text>
</comment>
<dbReference type="GO" id="GO:0005737">
    <property type="term" value="C:cytoplasm"/>
    <property type="evidence" value="ECO:0007669"/>
    <property type="project" value="UniProtKB-SubCell"/>
</dbReference>
<keyword evidence="4 12" id="KW-0963">Cytoplasm</keyword>
<evidence type="ECO:0000256" key="4">
    <source>
        <dbReference type="ARBA" id="ARBA00022490"/>
    </source>
</evidence>
<dbReference type="Pfam" id="PF02467">
    <property type="entry name" value="Whib"/>
    <property type="match status" value="1"/>
</dbReference>
<gene>
    <name evidence="12" type="primary">whiB</name>
    <name evidence="14" type="ORF">OG477_42225</name>
</gene>
<dbReference type="PANTHER" id="PTHR38839:SF5">
    <property type="entry name" value="TRANSCRIPTIONAL REGULATOR WHID"/>
    <property type="match status" value="1"/>
</dbReference>
<sequence>MELNIHVKPLLALWEWQGEAACHGMDISVFFSPGAERGSARRAREATAKEVCAGCPVQLPCAEFAVSTGQRYGVWGGLTESERNRVPRPDRR</sequence>
<evidence type="ECO:0000256" key="12">
    <source>
        <dbReference type="HAMAP-Rule" id="MF_01479"/>
    </source>
</evidence>
<evidence type="ECO:0000256" key="11">
    <source>
        <dbReference type="ARBA" id="ARBA00023163"/>
    </source>
</evidence>
<dbReference type="PROSITE" id="PS51674">
    <property type="entry name" value="4FE4S_WBL"/>
    <property type="match status" value="1"/>
</dbReference>
<feature type="binding site" evidence="12">
    <location>
        <position position="52"/>
    </location>
    <ligand>
        <name>[4Fe-4S] cluster</name>
        <dbReference type="ChEBI" id="CHEBI:49883"/>
    </ligand>
</feature>
<evidence type="ECO:0000256" key="8">
    <source>
        <dbReference type="ARBA" id="ARBA00023015"/>
    </source>
</evidence>
<feature type="domain" description="4Fe-4S Wbl-type" evidence="13">
    <location>
        <begin position="21"/>
        <end position="85"/>
    </location>
</feature>
<evidence type="ECO:0000256" key="10">
    <source>
        <dbReference type="ARBA" id="ARBA00023157"/>
    </source>
</evidence>
<evidence type="ECO:0000256" key="9">
    <source>
        <dbReference type="ARBA" id="ARBA00023125"/>
    </source>
</evidence>
<evidence type="ECO:0000256" key="6">
    <source>
        <dbReference type="ARBA" id="ARBA00023004"/>
    </source>
</evidence>
<keyword evidence="5 12" id="KW-0479">Metal-binding</keyword>
<organism evidence="14">
    <name type="scientific">Streptomyces sp. NBC_00180</name>
    <dbReference type="NCBI Taxonomy" id="2903632"/>
    <lineage>
        <taxon>Bacteria</taxon>
        <taxon>Bacillati</taxon>
        <taxon>Actinomycetota</taxon>
        <taxon>Actinomycetes</taxon>
        <taxon>Kitasatosporales</taxon>
        <taxon>Streptomycetaceae</taxon>
        <taxon>Streptomyces</taxon>
    </lineage>
</organism>
<comment type="PTM">
    <text evidence="12">The Fe-S cluster can be nitrosylated by nitric oxide (NO).</text>
</comment>
<evidence type="ECO:0000256" key="5">
    <source>
        <dbReference type="ARBA" id="ARBA00022723"/>
    </source>
</evidence>
<keyword evidence="6 12" id="KW-0408">Iron</keyword>
<dbReference type="HAMAP" id="MF_01479">
    <property type="entry name" value="WhiB"/>
    <property type="match status" value="1"/>
</dbReference>
<evidence type="ECO:0000256" key="7">
    <source>
        <dbReference type="ARBA" id="ARBA00023014"/>
    </source>
</evidence>
<evidence type="ECO:0000313" key="14">
    <source>
        <dbReference type="EMBL" id="WTP92406.1"/>
    </source>
</evidence>
<proteinExistence type="inferred from homology"/>
<keyword evidence="11 12" id="KW-0804">Transcription</keyword>
<name>A0AAU1IE00_9ACTN</name>
<dbReference type="GO" id="GO:0046872">
    <property type="term" value="F:metal ion binding"/>
    <property type="evidence" value="ECO:0007669"/>
    <property type="project" value="UniProtKB-KW"/>
</dbReference>
<comment type="function">
    <text evidence="12">Acts as a transcriptional regulator. Probably redox-responsive. The apo- but not holo-form probably binds DNA.</text>
</comment>
<reference evidence="14" key="1">
    <citation type="submission" date="2022-10" db="EMBL/GenBank/DDBJ databases">
        <title>The complete genomes of actinobacterial strains from the NBC collection.</title>
        <authorList>
            <person name="Joergensen T.S."/>
            <person name="Alvarez Arevalo M."/>
            <person name="Sterndorff E.B."/>
            <person name="Faurdal D."/>
            <person name="Vuksanovic O."/>
            <person name="Mourched A.-S."/>
            <person name="Charusanti P."/>
            <person name="Shaw S."/>
            <person name="Blin K."/>
            <person name="Weber T."/>
        </authorList>
    </citation>
    <scope>NUCLEOTIDE SEQUENCE</scope>
    <source>
        <strain evidence="14">NBC 00180</strain>
    </source>
</reference>
<feature type="binding site" evidence="12">
    <location>
        <position position="61"/>
    </location>
    <ligand>
        <name>[4Fe-4S] cluster</name>
        <dbReference type="ChEBI" id="CHEBI:49883"/>
    </ligand>
</feature>
<dbReference type="GO" id="GO:0035731">
    <property type="term" value="F:dinitrosyl-iron complex binding"/>
    <property type="evidence" value="ECO:0007669"/>
    <property type="project" value="UniProtKB-UniRule"/>
</dbReference>
<keyword evidence="9 12" id="KW-0238">DNA-binding</keyword>
<feature type="binding site" evidence="12">
    <location>
        <position position="22"/>
    </location>
    <ligand>
        <name>[4Fe-4S] cluster</name>
        <dbReference type="ChEBI" id="CHEBI:49883"/>
    </ligand>
</feature>
<dbReference type="EMBL" id="CP108140">
    <property type="protein sequence ID" value="WTP92406.1"/>
    <property type="molecule type" value="Genomic_DNA"/>
</dbReference>
<accession>A0AAU1IE00</accession>
<keyword evidence="7 12" id="KW-0411">Iron-sulfur</keyword>
<keyword evidence="10 12" id="KW-1015">Disulfide bond</keyword>